<dbReference type="EMBL" id="CP046322">
    <property type="protein sequence ID" value="QGS35300.1"/>
    <property type="molecule type" value="Genomic_DNA"/>
</dbReference>
<dbReference type="Proteomes" id="UP000426857">
    <property type="component" value="Chromosome"/>
</dbReference>
<sequence>MTGGAMKLSKQEMSLVTKLEEVAAKQDPVDRENLNYYLGKQLISFLGLRLREEWLQQAFPLMWCRTLVQAVVERQNIQRLLRRGVDAEDEDLRRYWDESDMGLQFPTFASNLGIYGRAVLSVSVDAATGRPRMVVEPVRAITLLVNELGETLAALRRYYDADAREVRRVLYLPDETIEITGQGTGGLVTARYRHGLGRVPVVMAVMHDVDGKRTGSPVFEPIKRLADTSAETMLNARVALETQAAPQKVLIDTAARVVDQDGNEADVYEAFYDSMLRVFSPDGTGDGSKRAQVQQLAGADMSGFFQAITTLGQQAASATGLPMRMFGHVTANPPSETTVRGEEARLVRLVELHNQACGAAIGWALSIADRLDTGVWPEHGAIDVSWRDPGTPTEAQHADAITKYVQTGVMSKRSALEELGWSDTRIKRELERLREEAEEQDFGYRSLGRGIVESDVIDAELVRDA</sequence>
<protein>
    <submittedName>
        <fullName evidence="1">Phage portal protein</fullName>
    </submittedName>
</protein>
<dbReference type="InterPro" id="IPR021145">
    <property type="entry name" value="Portal_protein_SPP1_Gp6-like"/>
</dbReference>
<organism evidence="1 2">
    <name type="scientific">Corynebacterium xerosis</name>
    <dbReference type="NCBI Taxonomy" id="1725"/>
    <lineage>
        <taxon>Bacteria</taxon>
        <taxon>Bacillati</taxon>
        <taxon>Actinomycetota</taxon>
        <taxon>Actinomycetes</taxon>
        <taxon>Mycobacteriales</taxon>
        <taxon>Corynebacteriaceae</taxon>
        <taxon>Corynebacterium</taxon>
    </lineage>
</organism>
<reference evidence="1 2" key="1">
    <citation type="submission" date="2019-11" db="EMBL/GenBank/DDBJ databases">
        <title>FDA dAtabase for Regulatory Grade micrObial Sequences (FDA-ARGOS): Supporting development and validation of Infectious Disease Dx tests.</title>
        <authorList>
            <person name="Kerrigan L."/>
            <person name="Long C."/>
            <person name="Tallon L."/>
            <person name="Sadzewicz L."/>
            <person name="Vavikolanu K."/>
            <person name="Mehta A."/>
            <person name="Aluvathingal J."/>
            <person name="Nadendla S."/>
            <person name="Yan Y."/>
            <person name="Sichtig H."/>
        </authorList>
    </citation>
    <scope>NUCLEOTIDE SEQUENCE [LARGE SCALE GENOMIC DNA]</scope>
    <source>
        <strain evidence="1 2">FDAARGOS_674</strain>
    </source>
</reference>
<evidence type="ECO:0000313" key="2">
    <source>
        <dbReference type="Proteomes" id="UP000426857"/>
    </source>
</evidence>
<accession>A0A6B8TV29</accession>
<dbReference type="Pfam" id="PF05133">
    <property type="entry name" value="SPP1_portal"/>
    <property type="match status" value="1"/>
</dbReference>
<name>A0A6B8TV29_9CORY</name>
<gene>
    <name evidence="1" type="ORF">FOB82_10520</name>
</gene>
<proteinExistence type="predicted"/>
<dbReference type="KEGG" id="cxe:FOB82_10520"/>
<evidence type="ECO:0000313" key="1">
    <source>
        <dbReference type="EMBL" id="QGS35300.1"/>
    </source>
</evidence>
<dbReference type="AlphaFoldDB" id="A0A6B8TV29"/>